<reference evidence="10" key="1">
    <citation type="submission" date="2020-11" db="EMBL/GenBank/DDBJ databases">
        <authorList>
            <person name="Whiteford S."/>
        </authorList>
    </citation>
    <scope>NUCLEOTIDE SEQUENCE</scope>
</reference>
<dbReference type="PANTHER" id="PTHR11567:SF211">
    <property type="entry name" value="PROSTATIC ACID PHOSPHATASE"/>
    <property type="match status" value="1"/>
</dbReference>
<dbReference type="InterPro" id="IPR000560">
    <property type="entry name" value="His_Pase_clade-2"/>
</dbReference>
<evidence type="ECO:0000256" key="3">
    <source>
        <dbReference type="ARBA" id="ARBA00012646"/>
    </source>
</evidence>
<dbReference type="GO" id="GO:0003993">
    <property type="term" value="F:acid phosphatase activity"/>
    <property type="evidence" value="ECO:0007669"/>
    <property type="project" value="UniProtKB-EC"/>
</dbReference>
<dbReference type="InterPro" id="IPR029033">
    <property type="entry name" value="His_PPase_superfam"/>
</dbReference>
<name>A0A8S4GC30_PLUXY</name>
<evidence type="ECO:0000256" key="7">
    <source>
        <dbReference type="ARBA" id="ARBA00023180"/>
    </source>
</evidence>
<keyword evidence="8" id="KW-0472">Membrane</keyword>
<keyword evidence="8" id="KW-1133">Transmembrane helix</keyword>
<comment type="catalytic activity">
    <reaction evidence="1">
        <text>a phosphate monoester + H2O = an alcohol + phosphate</text>
        <dbReference type="Rhea" id="RHEA:15017"/>
        <dbReference type="ChEBI" id="CHEBI:15377"/>
        <dbReference type="ChEBI" id="CHEBI:30879"/>
        <dbReference type="ChEBI" id="CHEBI:43474"/>
        <dbReference type="ChEBI" id="CHEBI:67140"/>
        <dbReference type="EC" id="3.1.3.2"/>
    </reaction>
</comment>
<dbReference type="AlphaFoldDB" id="A0A8S4GC30"/>
<proteinExistence type="inferred from homology"/>
<dbReference type="CDD" id="cd07061">
    <property type="entry name" value="HP_HAP_like"/>
    <property type="match status" value="1"/>
</dbReference>
<evidence type="ECO:0000256" key="1">
    <source>
        <dbReference type="ARBA" id="ARBA00000032"/>
    </source>
</evidence>
<keyword evidence="4 9" id="KW-0732">Signal</keyword>
<keyword evidence="6" id="KW-1015">Disulfide bond</keyword>
<evidence type="ECO:0000256" key="5">
    <source>
        <dbReference type="ARBA" id="ARBA00022801"/>
    </source>
</evidence>
<dbReference type="EC" id="3.1.3.2" evidence="3"/>
<keyword evidence="8" id="KW-0812">Transmembrane</keyword>
<protein>
    <recommendedName>
        <fullName evidence="3">acid phosphatase</fullName>
        <ecNumber evidence="3">3.1.3.2</ecNumber>
    </recommendedName>
</protein>
<dbReference type="SUPFAM" id="SSF53254">
    <property type="entry name" value="Phosphoglycerate mutase-like"/>
    <property type="match status" value="1"/>
</dbReference>
<dbReference type="InterPro" id="IPR050645">
    <property type="entry name" value="Histidine_acid_phosphatase"/>
</dbReference>
<evidence type="ECO:0000313" key="11">
    <source>
        <dbReference type="Proteomes" id="UP000653454"/>
    </source>
</evidence>
<evidence type="ECO:0000256" key="8">
    <source>
        <dbReference type="SAM" id="Phobius"/>
    </source>
</evidence>
<comment type="caution">
    <text evidence="10">The sequence shown here is derived from an EMBL/GenBank/DDBJ whole genome shotgun (WGS) entry which is preliminary data.</text>
</comment>
<dbReference type="Proteomes" id="UP000653454">
    <property type="component" value="Unassembled WGS sequence"/>
</dbReference>
<evidence type="ECO:0000313" key="10">
    <source>
        <dbReference type="EMBL" id="CAG9137431.1"/>
    </source>
</evidence>
<feature type="transmembrane region" description="Helical" evidence="8">
    <location>
        <begin position="370"/>
        <end position="393"/>
    </location>
</feature>
<dbReference type="Gene3D" id="3.40.50.1240">
    <property type="entry name" value="Phosphoglycerate mutase-like"/>
    <property type="match status" value="1"/>
</dbReference>
<keyword evidence="5" id="KW-0378">Hydrolase</keyword>
<feature type="signal peptide" evidence="9">
    <location>
        <begin position="1"/>
        <end position="16"/>
    </location>
</feature>
<gene>
    <name evidence="10" type="ORF">PLXY2_LOCUS15683</name>
</gene>
<dbReference type="EMBL" id="CAJHNJ030000238">
    <property type="protein sequence ID" value="CAG9137431.1"/>
    <property type="molecule type" value="Genomic_DNA"/>
</dbReference>
<evidence type="ECO:0000256" key="6">
    <source>
        <dbReference type="ARBA" id="ARBA00023157"/>
    </source>
</evidence>
<keyword evidence="11" id="KW-1185">Reference proteome</keyword>
<dbReference type="PANTHER" id="PTHR11567">
    <property type="entry name" value="ACID PHOSPHATASE-RELATED"/>
    <property type="match status" value="1"/>
</dbReference>
<comment type="similarity">
    <text evidence="2">Belongs to the histidine acid phosphatase family.</text>
</comment>
<evidence type="ECO:0000256" key="9">
    <source>
        <dbReference type="SAM" id="SignalP"/>
    </source>
</evidence>
<keyword evidence="7" id="KW-0325">Glycoprotein</keyword>
<accession>A0A8S4GC30</accession>
<evidence type="ECO:0000256" key="4">
    <source>
        <dbReference type="ARBA" id="ARBA00022729"/>
    </source>
</evidence>
<dbReference type="Pfam" id="PF00328">
    <property type="entry name" value="His_Phos_2"/>
    <property type="match status" value="1"/>
</dbReference>
<evidence type="ECO:0000256" key="2">
    <source>
        <dbReference type="ARBA" id="ARBA00005375"/>
    </source>
</evidence>
<feature type="chain" id="PRO_5035929026" description="acid phosphatase" evidence="9">
    <location>
        <begin position="17"/>
        <end position="427"/>
    </location>
</feature>
<sequence length="427" mass="48845">MLLSTLLVFALPFVLGEEYVKFAVVIYRHGDRTIVQPYPTDPWRNESLWPVKFGELTNIGKKQHYELGKWLRKRYSHLLSEKYNPSEIYIRSTDVDRTLMSAQANLAGMYPPKGDSVWDTDLLWQPIPIHTVPEKDDEVLAMKKHCPAYKKALDDYMHSKEYKEKLSKYQDLMDYLTAYTGTKVRDLINIEYIYNTLYIEELYNFTLPNWTHTVYPDKMLEPAADSFRVSTATPTLARLKVGPLLKQITDYLVAASDRPEGGDQLNVVVYSAHDDTIACVLNALGLYNDALPPYTATVFFELVHDSTTNSEFVQISYRNSTDIVEPLTLHVPYCGARCPLPRLLQLYHDLISGHWQKDCDAQILKTGSHFFGMAFFLGLGIIVLVYTAHKVYFAQVAKRFRLANQYVGVKQDSKQTPGPAEVTEQTA</sequence>
<organism evidence="10 11">
    <name type="scientific">Plutella xylostella</name>
    <name type="common">Diamondback moth</name>
    <name type="synonym">Plutella maculipennis</name>
    <dbReference type="NCBI Taxonomy" id="51655"/>
    <lineage>
        <taxon>Eukaryota</taxon>
        <taxon>Metazoa</taxon>
        <taxon>Ecdysozoa</taxon>
        <taxon>Arthropoda</taxon>
        <taxon>Hexapoda</taxon>
        <taxon>Insecta</taxon>
        <taxon>Pterygota</taxon>
        <taxon>Neoptera</taxon>
        <taxon>Endopterygota</taxon>
        <taxon>Lepidoptera</taxon>
        <taxon>Glossata</taxon>
        <taxon>Ditrysia</taxon>
        <taxon>Yponomeutoidea</taxon>
        <taxon>Plutellidae</taxon>
        <taxon>Plutella</taxon>
    </lineage>
</organism>